<comment type="caution">
    <text evidence="1">The sequence shown here is derived from an EMBL/GenBank/DDBJ whole genome shotgun (WGS) entry which is preliminary data.</text>
</comment>
<dbReference type="InterPro" id="IPR036691">
    <property type="entry name" value="Endo/exonu/phosph_ase_sf"/>
</dbReference>
<evidence type="ECO:0000313" key="2">
    <source>
        <dbReference type="Proteomes" id="UP000215335"/>
    </source>
</evidence>
<dbReference type="Proteomes" id="UP000215335">
    <property type="component" value="Unassembled WGS sequence"/>
</dbReference>
<accession>A0A232EI05</accession>
<dbReference type="AlphaFoldDB" id="A0A232EI05"/>
<dbReference type="Gene3D" id="3.60.10.10">
    <property type="entry name" value="Endonuclease/exonuclease/phosphatase"/>
    <property type="match status" value="1"/>
</dbReference>
<keyword evidence="2" id="KW-1185">Reference proteome</keyword>
<sequence>MVEKLDETGMHIVNRNIEGDMEGKWTYLGGNGCSTIDYVITNEEG</sequence>
<gene>
    <name evidence="1" type="ORF">TSAR_007686</name>
</gene>
<reference evidence="1 2" key="1">
    <citation type="journal article" date="2017" name="Curr. Biol.">
        <title>The Evolution of Venom by Co-option of Single-Copy Genes.</title>
        <authorList>
            <person name="Martinson E.O."/>
            <person name="Mrinalini"/>
            <person name="Kelkar Y.D."/>
            <person name="Chang C.H."/>
            <person name="Werren J.H."/>
        </authorList>
    </citation>
    <scope>NUCLEOTIDE SEQUENCE [LARGE SCALE GENOMIC DNA]</scope>
    <source>
        <strain evidence="1 2">Alberta</strain>
        <tissue evidence="1">Whole body</tissue>
    </source>
</reference>
<protein>
    <submittedName>
        <fullName evidence="1">Uncharacterized protein</fullName>
    </submittedName>
</protein>
<dbReference type="EMBL" id="NNAY01004400">
    <property type="protein sequence ID" value="OXU17948.1"/>
    <property type="molecule type" value="Genomic_DNA"/>
</dbReference>
<proteinExistence type="predicted"/>
<name>A0A232EI05_9HYME</name>
<dbReference type="OrthoDB" id="7616539at2759"/>
<organism evidence="1 2">
    <name type="scientific">Trichomalopsis sarcophagae</name>
    <dbReference type="NCBI Taxonomy" id="543379"/>
    <lineage>
        <taxon>Eukaryota</taxon>
        <taxon>Metazoa</taxon>
        <taxon>Ecdysozoa</taxon>
        <taxon>Arthropoda</taxon>
        <taxon>Hexapoda</taxon>
        <taxon>Insecta</taxon>
        <taxon>Pterygota</taxon>
        <taxon>Neoptera</taxon>
        <taxon>Endopterygota</taxon>
        <taxon>Hymenoptera</taxon>
        <taxon>Apocrita</taxon>
        <taxon>Proctotrupomorpha</taxon>
        <taxon>Chalcidoidea</taxon>
        <taxon>Pteromalidae</taxon>
        <taxon>Pteromalinae</taxon>
        <taxon>Trichomalopsis</taxon>
    </lineage>
</organism>
<evidence type="ECO:0000313" key="1">
    <source>
        <dbReference type="EMBL" id="OXU17948.1"/>
    </source>
</evidence>